<comment type="caution">
    <text evidence="1">The sequence shown here is derived from an EMBL/GenBank/DDBJ whole genome shotgun (WGS) entry which is preliminary data.</text>
</comment>
<keyword evidence="2" id="KW-1185">Reference proteome</keyword>
<organism evidence="1 2">
    <name type="scientific">Abeliophyllum distichum</name>
    <dbReference type="NCBI Taxonomy" id="126358"/>
    <lineage>
        <taxon>Eukaryota</taxon>
        <taxon>Viridiplantae</taxon>
        <taxon>Streptophyta</taxon>
        <taxon>Embryophyta</taxon>
        <taxon>Tracheophyta</taxon>
        <taxon>Spermatophyta</taxon>
        <taxon>Magnoliopsida</taxon>
        <taxon>eudicotyledons</taxon>
        <taxon>Gunneridae</taxon>
        <taxon>Pentapetalae</taxon>
        <taxon>asterids</taxon>
        <taxon>lamiids</taxon>
        <taxon>Lamiales</taxon>
        <taxon>Oleaceae</taxon>
        <taxon>Forsythieae</taxon>
        <taxon>Abeliophyllum</taxon>
    </lineage>
</organism>
<name>A0ABD1SB06_9LAMI</name>
<proteinExistence type="predicted"/>
<evidence type="ECO:0000313" key="1">
    <source>
        <dbReference type="EMBL" id="KAL2497775.1"/>
    </source>
</evidence>
<protein>
    <submittedName>
        <fullName evidence="1">Uncharacterized protein</fullName>
    </submittedName>
</protein>
<dbReference type="EMBL" id="JBFOLK010000007">
    <property type="protein sequence ID" value="KAL2497775.1"/>
    <property type="molecule type" value="Genomic_DNA"/>
</dbReference>
<dbReference type="AlphaFoldDB" id="A0ABD1SB06"/>
<reference evidence="2" key="1">
    <citation type="submission" date="2024-07" db="EMBL/GenBank/DDBJ databases">
        <title>Two chromosome-level genome assemblies of Korean endemic species Abeliophyllum distichum and Forsythia ovata (Oleaceae).</title>
        <authorList>
            <person name="Jang H."/>
        </authorList>
    </citation>
    <scope>NUCLEOTIDE SEQUENCE [LARGE SCALE GENOMIC DNA]</scope>
</reference>
<evidence type="ECO:0000313" key="2">
    <source>
        <dbReference type="Proteomes" id="UP001604336"/>
    </source>
</evidence>
<gene>
    <name evidence="1" type="ORF">Adt_23325</name>
</gene>
<dbReference type="Proteomes" id="UP001604336">
    <property type="component" value="Unassembled WGS sequence"/>
</dbReference>
<sequence length="101" mass="11990">MCQESKDTPMCFYRMLVMSTEVRRLGFIVTCRWVRPHLIGTLPDELQDEDEMVYDMLRALAVPILPREIDYEAFYTDLTALWEEDRDDAHEFLEAKRVEIG</sequence>
<accession>A0ABD1SB06</accession>